<dbReference type="GeneID" id="29576588"/>
<feature type="domain" description="Polysaccharide pyruvyl transferase" evidence="1">
    <location>
        <begin position="41"/>
        <end position="283"/>
    </location>
</feature>
<dbReference type="InterPro" id="IPR007345">
    <property type="entry name" value="Polysacch_pyruvyl_Trfase"/>
</dbReference>
<reference evidence="2 3" key="1">
    <citation type="journal article" date="2006" name="Proc. Natl. Acad. Sci. U.S.A.">
        <title>Comparative genomics of the lactic acid bacteria.</title>
        <authorList>
            <person name="Makarova K."/>
            <person name="Slesarev A."/>
            <person name="Wolf Y."/>
            <person name="Sorokin A."/>
            <person name="Mirkin B."/>
            <person name="Koonin E."/>
            <person name="Pavlov A."/>
            <person name="Pavlova N."/>
            <person name="Karamychev V."/>
            <person name="Polouchine N."/>
            <person name="Shakhova V."/>
            <person name="Grigoriev I."/>
            <person name="Lou Y."/>
            <person name="Rohksar D."/>
            <person name="Lucas S."/>
            <person name="Huang K."/>
            <person name="Goodstein D.M."/>
            <person name="Hawkins T."/>
            <person name="Plengvidhya V."/>
            <person name="Welker D."/>
            <person name="Hughes J."/>
            <person name="Goh Y."/>
            <person name="Benson A."/>
            <person name="Baldwin K."/>
            <person name="Lee J.H."/>
            <person name="Diaz-Muniz I."/>
            <person name="Dosti B."/>
            <person name="Smeianov V."/>
            <person name="Wechter W."/>
            <person name="Barabote R."/>
            <person name="Lorca G."/>
            <person name="Altermann E."/>
            <person name="Barrangou R."/>
            <person name="Ganesan B."/>
            <person name="Xie Y."/>
            <person name="Rawsthorne H."/>
            <person name="Tamir D."/>
            <person name="Parker C."/>
            <person name="Breidt F."/>
            <person name="Broadbent J."/>
            <person name="Hutkins R."/>
            <person name="O'Sullivan D."/>
            <person name="Steele J."/>
            <person name="Unlu G."/>
            <person name="Saier M."/>
            <person name="Klaenhammer T."/>
            <person name="Richardson P."/>
            <person name="Kozyavkin S."/>
            <person name="Weimer B."/>
            <person name="Mills D."/>
        </authorList>
    </citation>
    <scope>NUCLEOTIDE SEQUENCE [LARGE SCALE GENOMIC DNA]</scope>
    <source>
        <strain evidence="3">ATCC 8293 / DSM 20343 / BCRC 11652 / CCM 1803 / JCM 6124 / NCDO 523 / NBRC 100496 / NCIMB 8023 / NCTC 12954 / NRRL B-1118 / 37Y</strain>
    </source>
</reference>
<gene>
    <name evidence="2" type="ordered locus">LEUM_1426</name>
</gene>
<organism evidence="2 3">
    <name type="scientific">Leuconostoc mesenteroides subsp. mesenteroides (strain ATCC 8293 / DSM 20343 / BCRC 11652 / CCM 1803 / JCM 6124 / NCDO 523 / NBRC 100496 / NCIMB 8023 / NCTC 12954 / NRRL B-1118 / 37Y)</name>
    <dbReference type="NCBI Taxonomy" id="203120"/>
    <lineage>
        <taxon>Bacteria</taxon>
        <taxon>Bacillati</taxon>
        <taxon>Bacillota</taxon>
        <taxon>Bacilli</taxon>
        <taxon>Lactobacillales</taxon>
        <taxon>Lactobacillaceae</taxon>
        <taxon>Leuconostoc</taxon>
    </lineage>
</organism>
<dbReference type="AlphaFoldDB" id="Q03WA3"/>
<dbReference type="KEGG" id="lme:LEUM_1426"/>
<evidence type="ECO:0000259" key="1">
    <source>
        <dbReference type="Pfam" id="PF04230"/>
    </source>
</evidence>
<dbReference type="HOGENOM" id="CLU_045699_1_0_9"/>
<accession>Q03WA3</accession>
<name>Q03WA3_LEUMM</name>
<dbReference type="PANTHER" id="PTHR36836">
    <property type="entry name" value="COLANIC ACID BIOSYNTHESIS PROTEIN WCAK"/>
    <property type="match status" value="1"/>
</dbReference>
<dbReference type="EnsemblBacteria" id="ABJ62519">
    <property type="protein sequence ID" value="ABJ62519"/>
    <property type="gene ID" value="LEUM_1426"/>
</dbReference>
<evidence type="ECO:0000313" key="2">
    <source>
        <dbReference type="EMBL" id="ABJ62519.1"/>
    </source>
</evidence>
<dbReference type="PANTHER" id="PTHR36836:SF1">
    <property type="entry name" value="COLANIC ACID BIOSYNTHESIS PROTEIN WCAK"/>
    <property type="match status" value="1"/>
</dbReference>
<dbReference type="RefSeq" id="WP_011680116.1">
    <property type="nucleotide sequence ID" value="NC_008531.1"/>
</dbReference>
<dbReference type="EMBL" id="CP000414">
    <property type="protein sequence ID" value="ABJ62519.1"/>
    <property type="molecule type" value="Genomic_DNA"/>
</dbReference>
<keyword evidence="3" id="KW-1185">Reference proteome</keyword>
<dbReference type="eggNOG" id="COG5039">
    <property type="taxonomic scope" value="Bacteria"/>
</dbReference>
<evidence type="ECO:0000313" key="3">
    <source>
        <dbReference type="Proteomes" id="UP000000362"/>
    </source>
</evidence>
<dbReference type="Pfam" id="PF04230">
    <property type="entry name" value="PS_pyruv_trans"/>
    <property type="match status" value="1"/>
</dbReference>
<sequence length="347" mass="40772">MKKQEKIVFAFRKWNLRLDQNFSRKNQKKIFWIMMVPSYDNLGDQAITEHTIKFLKKNFPEYGIREVSELTKDWQYRYLKNKMKSNDIIILPGGGNFGDIWPVTEEIRQKIVTIFMGKKIISFPQSYSFSDKKSDILRDANSIYTRAVDFFSFRDSISYKKFEEHFLNKSILTPDIVMDSFSQYIDSNIDKKFDILTILRDDQERAANSNRIKSIIKIASQRWNISNTDTKPLNTSFVNRRNRSFLLDEKSKQIKQAKLVITDRLHGLILARAQGIPVILFNNADGKIVNLYNTWLKDDEGILIGDQFDTSQIYDWAKRNMGKTIAPINMEANFTDLIRNIEKVFHD</sequence>
<protein>
    <submittedName>
        <fullName evidence="2">Exopolysaccharide biosynthesis protein</fullName>
    </submittedName>
</protein>
<dbReference type="Proteomes" id="UP000000362">
    <property type="component" value="Chromosome"/>
</dbReference>
<proteinExistence type="predicted"/>